<dbReference type="EC" id="1.1.5.3" evidence="5"/>
<dbReference type="Gene3D" id="3.50.50.60">
    <property type="entry name" value="FAD/NAD(P)-binding domain"/>
    <property type="match status" value="1"/>
</dbReference>
<evidence type="ECO:0000259" key="4">
    <source>
        <dbReference type="Pfam" id="PF00890"/>
    </source>
</evidence>
<evidence type="ECO:0000256" key="3">
    <source>
        <dbReference type="ARBA" id="ARBA00023002"/>
    </source>
</evidence>
<dbReference type="InterPro" id="IPR009158">
    <property type="entry name" value="G3P_DH_GlpB_su"/>
</dbReference>
<dbReference type="GO" id="GO:0004368">
    <property type="term" value="F:glycerol-3-phosphate dehydrogenase (quinone) activity"/>
    <property type="evidence" value="ECO:0007669"/>
    <property type="project" value="UniProtKB-EC"/>
</dbReference>
<keyword evidence="1" id="KW-0285">Flavoprotein</keyword>
<organism evidence="5">
    <name type="scientific">uncultured Desulfovibrio sp</name>
    <dbReference type="NCBI Taxonomy" id="167968"/>
    <lineage>
        <taxon>Bacteria</taxon>
        <taxon>Pseudomonadati</taxon>
        <taxon>Thermodesulfobacteriota</taxon>
        <taxon>Desulfovibrionia</taxon>
        <taxon>Desulfovibrionales</taxon>
        <taxon>Desulfovibrionaceae</taxon>
        <taxon>Desulfovibrio</taxon>
        <taxon>environmental samples</taxon>
    </lineage>
</organism>
<accession>A0A212KJK8</accession>
<dbReference type="Pfam" id="PF00890">
    <property type="entry name" value="FAD_binding_2"/>
    <property type="match status" value="1"/>
</dbReference>
<evidence type="ECO:0000256" key="2">
    <source>
        <dbReference type="ARBA" id="ARBA00022643"/>
    </source>
</evidence>
<dbReference type="EMBL" id="FLUP01000002">
    <property type="protein sequence ID" value="SBW11818.1"/>
    <property type="molecule type" value="Genomic_DNA"/>
</dbReference>
<sequence length="429" mass="45746">MSRIVDVLVVGSGMAGLVAALAAADQGRSVRLLTTGMGSLAISGGSVDFLGYADGRFAADPWQGLAMLPEDHPYSLLGAESVRSAFQFFANVMEGQHWPMRPALSQDGTPRNTQLPTIMGTLKPTYLLPASLHTEALASAKKVLVLSVQGLRDCRPSLVVSQLRRYKSWADKEFTQGLLPSPFGDTHRAISALDLARMADKPHSRRWLLDALAPHAGKYDLILIPPLCGSKANPEVWQAVNAAAGCPVVEMLSIPPGVGGLRLRDALLQALNKHNFELVENTTVLRAETTGKTCTALVAEASGQERHHAARAFVTATGGILGGGMTLEPGQCWDSVFGIDITVPQDVSQWSEPKIFGNHLFSRMGVRVDRTMRPVDDAAVVRWQNVFFAGRSLGGYDYATEKSGHGVAIATGWQAGLMAAAAAAAGENQ</sequence>
<dbReference type="NCBIfam" id="TIGR03378">
    <property type="entry name" value="glycerol3P_GlpB"/>
    <property type="match status" value="1"/>
</dbReference>
<dbReference type="SUPFAM" id="SSF51905">
    <property type="entry name" value="FAD/NAD(P)-binding domain"/>
    <property type="match status" value="1"/>
</dbReference>
<dbReference type="RefSeq" id="WP_215648850.1">
    <property type="nucleotide sequence ID" value="NZ_CAKSVL010000001.1"/>
</dbReference>
<dbReference type="GO" id="GO:0009331">
    <property type="term" value="C:glycerol-3-phosphate dehydrogenase (FAD) complex"/>
    <property type="evidence" value="ECO:0007669"/>
    <property type="project" value="InterPro"/>
</dbReference>
<keyword evidence="2" id="KW-0288">FMN</keyword>
<reference evidence="5" key="1">
    <citation type="submission" date="2016-04" db="EMBL/GenBank/DDBJ databases">
        <authorList>
            <person name="Evans L.H."/>
            <person name="Alamgir A."/>
            <person name="Owens N."/>
            <person name="Weber N.D."/>
            <person name="Virtaneva K."/>
            <person name="Barbian K."/>
            <person name="Babar A."/>
            <person name="Rosenke K."/>
        </authorList>
    </citation>
    <scope>NUCLEOTIDE SEQUENCE</scope>
    <source>
        <strain evidence="5">92-2</strain>
    </source>
</reference>
<dbReference type="PIRSF" id="PIRSF000141">
    <property type="entry name" value="Anaerobic_G3P_dh"/>
    <property type="match status" value="1"/>
</dbReference>
<evidence type="ECO:0000256" key="1">
    <source>
        <dbReference type="ARBA" id="ARBA00022630"/>
    </source>
</evidence>
<evidence type="ECO:0000313" key="5">
    <source>
        <dbReference type="EMBL" id="SBW11818.1"/>
    </source>
</evidence>
<keyword evidence="3 5" id="KW-0560">Oxidoreductase</keyword>
<gene>
    <name evidence="5" type="ORF">KM92DES2_20200</name>
</gene>
<proteinExistence type="predicted"/>
<dbReference type="InterPro" id="IPR036188">
    <property type="entry name" value="FAD/NAD-bd_sf"/>
</dbReference>
<feature type="domain" description="FAD-dependent oxidoreductase 2 FAD-binding" evidence="4">
    <location>
        <begin position="6"/>
        <end position="407"/>
    </location>
</feature>
<dbReference type="InterPro" id="IPR003953">
    <property type="entry name" value="FAD-dep_OxRdtase_2_FAD-bd"/>
</dbReference>
<protein>
    <submittedName>
        <fullName evidence="5">Glycerol-3-phosphate dehydrogenase, anaerobic, B subunit</fullName>
        <ecNumber evidence="5">1.1.5.3</ecNumber>
    </submittedName>
</protein>
<name>A0A212KJK8_9BACT</name>
<dbReference type="AlphaFoldDB" id="A0A212KJK8"/>